<organism evidence="1 2">
    <name type="scientific">Persea americana</name>
    <name type="common">Avocado</name>
    <dbReference type="NCBI Taxonomy" id="3435"/>
    <lineage>
        <taxon>Eukaryota</taxon>
        <taxon>Viridiplantae</taxon>
        <taxon>Streptophyta</taxon>
        <taxon>Embryophyta</taxon>
        <taxon>Tracheophyta</taxon>
        <taxon>Spermatophyta</taxon>
        <taxon>Magnoliopsida</taxon>
        <taxon>Magnoliidae</taxon>
        <taxon>Laurales</taxon>
        <taxon>Lauraceae</taxon>
        <taxon>Persea</taxon>
    </lineage>
</organism>
<dbReference type="EMBL" id="CM056811">
    <property type="protein sequence ID" value="KAJ8634711.1"/>
    <property type="molecule type" value="Genomic_DNA"/>
</dbReference>
<comment type="caution">
    <text evidence="1">The sequence shown here is derived from an EMBL/GenBank/DDBJ whole genome shotgun (WGS) entry which is preliminary data.</text>
</comment>
<reference evidence="1 2" key="1">
    <citation type="journal article" date="2022" name="Hortic Res">
        <title>A haplotype resolved chromosomal level avocado genome allows analysis of novel avocado genes.</title>
        <authorList>
            <person name="Nath O."/>
            <person name="Fletcher S.J."/>
            <person name="Hayward A."/>
            <person name="Shaw L.M."/>
            <person name="Masouleh A.K."/>
            <person name="Furtado A."/>
            <person name="Henry R.J."/>
            <person name="Mitter N."/>
        </authorList>
    </citation>
    <scope>NUCLEOTIDE SEQUENCE [LARGE SCALE GENOMIC DNA]</scope>
    <source>
        <strain evidence="2">cv. Hass</strain>
    </source>
</reference>
<accession>A0ACC2LMS1</accession>
<gene>
    <name evidence="1" type="ORF">MRB53_008978</name>
</gene>
<dbReference type="Proteomes" id="UP001234297">
    <property type="component" value="Chromosome 3"/>
</dbReference>
<evidence type="ECO:0000313" key="2">
    <source>
        <dbReference type="Proteomes" id="UP001234297"/>
    </source>
</evidence>
<evidence type="ECO:0000313" key="1">
    <source>
        <dbReference type="EMBL" id="KAJ8634711.1"/>
    </source>
</evidence>
<proteinExistence type="predicted"/>
<name>A0ACC2LMS1_PERAE</name>
<sequence>MIYVDKFDIREYDEKEHARRGIDRKHSYEEHSGNETFEDVVVYKEPSTYDNLLMALGSSSKFMVDVYQRRWVTIEMELLFGS</sequence>
<protein>
    <submittedName>
        <fullName evidence="1">Uncharacterized protein</fullName>
    </submittedName>
</protein>
<keyword evidence="2" id="KW-1185">Reference proteome</keyword>